<comment type="caution">
    <text evidence="3">The sequence shown here is derived from an EMBL/GenBank/DDBJ whole genome shotgun (WGS) entry which is preliminary data.</text>
</comment>
<keyword evidence="4" id="KW-1185">Reference proteome</keyword>
<protein>
    <submittedName>
        <fullName evidence="3">Uncharacterized protein</fullName>
    </submittedName>
</protein>
<feature type="transmembrane region" description="Helical" evidence="2">
    <location>
        <begin position="12"/>
        <end position="32"/>
    </location>
</feature>
<name>A0A6I4UW58_9SPHN</name>
<feature type="region of interest" description="Disordered" evidence="1">
    <location>
        <begin position="113"/>
        <end position="142"/>
    </location>
</feature>
<dbReference type="RefSeq" id="WP_160746610.1">
    <property type="nucleotide sequence ID" value="NZ_WTYK01000004.1"/>
</dbReference>
<dbReference type="OrthoDB" id="7427399at2"/>
<keyword evidence="2" id="KW-1133">Transmembrane helix</keyword>
<organism evidence="3 4">
    <name type="scientific">Croceibacterium soli</name>
    <dbReference type="NCBI Taxonomy" id="1739690"/>
    <lineage>
        <taxon>Bacteria</taxon>
        <taxon>Pseudomonadati</taxon>
        <taxon>Pseudomonadota</taxon>
        <taxon>Alphaproteobacteria</taxon>
        <taxon>Sphingomonadales</taxon>
        <taxon>Erythrobacteraceae</taxon>
        <taxon>Croceibacterium</taxon>
    </lineage>
</organism>
<dbReference type="AlphaFoldDB" id="A0A6I4UW58"/>
<sequence>MAFRRFQRPKGQPLLVFSTVIGGWLVLRVLLWEPPFGGAPPAHPADRGAAGLASAGRTARIHAGTVAPAPWQRSEAPPALGSVSSPLQVPPSAAVALPRERVAPILPSAADLFTQEGSPAGPNAPHLSQVAEREPATDSADTRWSGDAWLLLRDDSAARLVAGRPAYGRSQTGAVLRYRLAQANGHRPTAYVRATRALDGPREREVAAGLAVRPLPDLPLGVAAELRVYEHPGGRETRGAAFAVTELPPARLPFGFHGELYAQVGYVGGKFATAFADGQLRVDRRVIGRGEGRALRIGAAVSGGAQERAARLDLGPSATVSFPLGEAHSRLALDYRFRIAGDAEPGDGPALTFSAGF</sequence>
<evidence type="ECO:0000313" key="4">
    <source>
        <dbReference type="Proteomes" id="UP000469159"/>
    </source>
</evidence>
<keyword evidence="2" id="KW-0472">Membrane</keyword>
<keyword evidence="2" id="KW-0812">Transmembrane</keyword>
<dbReference type="EMBL" id="WTYK01000004">
    <property type="protein sequence ID" value="MXP41763.1"/>
    <property type="molecule type" value="Genomic_DNA"/>
</dbReference>
<evidence type="ECO:0000256" key="2">
    <source>
        <dbReference type="SAM" id="Phobius"/>
    </source>
</evidence>
<accession>A0A6I4UW58</accession>
<gene>
    <name evidence="3" type="ORF">GRI75_08925</name>
</gene>
<evidence type="ECO:0000313" key="3">
    <source>
        <dbReference type="EMBL" id="MXP41763.1"/>
    </source>
</evidence>
<reference evidence="3 4" key="1">
    <citation type="submission" date="2019-12" db="EMBL/GenBank/DDBJ databases">
        <title>Genomic-based taxomic classification of the family Erythrobacteraceae.</title>
        <authorList>
            <person name="Xu L."/>
        </authorList>
    </citation>
    <scope>NUCLEOTIDE SEQUENCE [LARGE SCALE GENOMIC DNA]</scope>
    <source>
        <strain evidence="3 4">MCCC 1K02066</strain>
    </source>
</reference>
<proteinExistence type="predicted"/>
<feature type="region of interest" description="Disordered" evidence="1">
    <location>
        <begin position="68"/>
        <end position="87"/>
    </location>
</feature>
<dbReference type="Proteomes" id="UP000469159">
    <property type="component" value="Unassembled WGS sequence"/>
</dbReference>
<evidence type="ECO:0000256" key="1">
    <source>
        <dbReference type="SAM" id="MobiDB-lite"/>
    </source>
</evidence>